<dbReference type="PRINTS" id="PR00380">
    <property type="entry name" value="KINESINHEAVY"/>
</dbReference>
<dbReference type="RefSeq" id="XP_019857427.1">
    <property type="nucleotide sequence ID" value="XM_020001868.1"/>
</dbReference>
<dbReference type="Pfam" id="PF00225">
    <property type="entry name" value="Kinesin"/>
    <property type="match status" value="1"/>
</dbReference>
<dbReference type="FunFam" id="2.60.200.20:FF:000034">
    <property type="entry name" value="kinesin-like protein KIF28P"/>
    <property type="match status" value="1"/>
</dbReference>
<evidence type="ECO:0008006" key="11">
    <source>
        <dbReference type="Google" id="ProtNLM"/>
    </source>
</evidence>
<dbReference type="PANTHER" id="PTHR47117">
    <property type="entry name" value="STAR-RELATED LIPID TRANSFER PROTEIN 9"/>
    <property type="match status" value="1"/>
</dbReference>
<evidence type="ECO:0000256" key="5">
    <source>
        <dbReference type="PROSITE-ProRule" id="PRU00283"/>
    </source>
</evidence>
<evidence type="ECO:0000256" key="3">
    <source>
        <dbReference type="ARBA" id="ARBA00023054"/>
    </source>
</evidence>
<evidence type="ECO:0000256" key="1">
    <source>
        <dbReference type="ARBA" id="ARBA00022741"/>
    </source>
</evidence>
<dbReference type="InterPro" id="IPR008984">
    <property type="entry name" value="SMAD_FHA_dom_sf"/>
</dbReference>
<dbReference type="Gene3D" id="2.60.200.20">
    <property type="match status" value="1"/>
</dbReference>
<feature type="domain" description="Kinesin motor" evidence="8">
    <location>
        <begin position="1"/>
        <end position="331"/>
    </location>
</feature>
<dbReference type="AlphaFoldDB" id="A0AAN0JK91"/>
<keyword evidence="10" id="KW-1185">Reference proteome</keyword>
<feature type="domain" description="FHA" evidence="7">
    <location>
        <begin position="460"/>
        <end position="515"/>
    </location>
</feature>
<dbReference type="PROSITE" id="PS50067">
    <property type="entry name" value="KINESIN_MOTOR_2"/>
    <property type="match status" value="1"/>
</dbReference>
<dbReference type="InterPro" id="IPR027417">
    <property type="entry name" value="P-loop_NTPase"/>
</dbReference>
<dbReference type="GO" id="GO:0003777">
    <property type="term" value="F:microtubule motor activity"/>
    <property type="evidence" value="ECO:0007669"/>
    <property type="project" value="InterPro"/>
</dbReference>
<evidence type="ECO:0000256" key="4">
    <source>
        <dbReference type="ARBA" id="ARBA00023175"/>
    </source>
</evidence>
<dbReference type="InterPro" id="IPR001752">
    <property type="entry name" value="Kinesin_motor_dom"/>
</dbReference>
<dbReference type="Pfam" id="PF00498">
    <property type="entry name" value="FHA"/>
    <property type="match status" value="1"/>
</dbReference>
<dbReference type="SMART" id="SM00129">
    <property type="entry name" value="KISc"/>
    <property type="match status" value="1"/>
</dbReference>
<reference evidence="10" key="1">
    <citation type="journal article" date="2010" name="Nature">
        <title>The Amphimedon queenslandica genome and the evolution of animal complexity.</title>
        <authorList>
            <person name="Srivastava M."/>
            <person name="Simakov O."/>
            <person name="Chapman J."/>
            <person name="Fahey B."/>
            <person name="Gauthier M.E."/>
            <person name="Mitros T."/>
            <person name="Richards G.S."/>
            <person name="Conaco C."/>
            <person name="Dacre M."/>
            <person name="Hellsten U."/>
            <person name="Larroux C."/>
            <person name="Putnam N.H."/>
            <person name="Stanke M."/>
            <person name="Adamska M."/>
            <person name="Darling A."/>
            <person name="Degnan S.M."/>
            <person name="Oakley T.H."/>
            <person name="Plachetzki D.C."/>
            <person name="Zhai Y."/>
            <person name="Adamski M."/>
            <person name="Calcino A."/>
            <person name="Cummins S.F."/>
            <person name="Goodstein D.M."/>
            <person name="Harris C."/>
            <person name="Jackson D.J."/>
            <person name="Leys S.P."/>
            <person name="Shu S."/>
            <person name="Woodcroft B.J."/>
            <person name="Vervoort M."/>
            <person name="Kosik K.S."/>
            <person name="Manning G."/>
            <person name="Degnan B.M."/>
            <person name="Rokhsar D.S."/>
        </authorList>
    </citation>
    <scope>NUCLEOTIDE SEQUENCE [LARGE SCALE GENOMIC DNA]</scope>
</reference>
<keyword evidence="2 5" id="KW-0067">ATP-binding</keyword>
<dbReference type="GO" id="GO:0008017">
    <property type="term" value="F:microtubule binding"/>
    <property type="evidence" value="ECO:0007669"/>
    <property type="project" value="InterPro"/>
</dbReference>
<dbReference type="KEGG" id="aqu:100640020"/>
<dbReference type="CDD" id="cd22709">
    <property type="entry name" value="FHA_KIF28P"/>
    <property type="match status" value="1"/>
</dbReference>
<dbReference type="InterPro" id="IPR036961">
    <property type="entry name" value="Kinesin_motor_dom_sf"/>
</dbReference>
<keyword evidence="4 5" id="KW-0505">Motor protein</keyword>
<dbReference type="GO" id="GO:0005524">
    <property type="term" value="F:ATP binding"/>
    <property type="evidence" value="ECO:0007669"/>
    <property type="project" value="UniProtKB-UniRule"/>
</dbReference>
<evidence type="ECO:0000256" key="2">
    <source>
        <dbReference type="ARBA" id="ARBA00022840"/>
    </source>
</evidence>
<feature type="binding site" evidence="5">
    <location>
        <begin position="96"/>
        <end position="103"/>
    </location>
    <ligand>
        <name>ATP</name>
        <dbReference type="ChEBI" id="CHEBI:30616"/>
    </ligand>
</feature>
<dbReference type="EnsemblMetazoa" id="XM_020001868.1">
    <property type="protein sequence ID" value="XP_019857427.1"/>
    <property type="gene ID" value="LOC100640020"/>
</dbReference>
<dbReference type="SUPFAM" id="SSF49879">
    <property type="entry name" value="SMAD/FHA domain"/>
    <property type="match status" value="1"/>
</dbReference>
<dbReference type="Proteomes" id="UP000007879">
    <property type="component" value="Unassembled WGS sequence"/>
</dbReference>
<feature type="coiled-coil region" evidence="6">
    <location>
        <begin position="346"/>
        <end position="404"/>
    </location>
</feature>
<dbReference type="Gene3D" id="3.40.850.10">
    <property type="entry name" value="Kinesin motor domain"/>
    <property type="match status" value="1"/>
</dbReference>
<comment type="similarity">
    <text evidence="5">Belongs to the TRAFAC class myosin-kinesin ATPase superfamily. Kinesin family.</text>
</comment>
<reference evidence="9" key="2">
    <citation type="submission" date="2024-06" db="UniProtKB">
        <authorList>
            <consortium name="EnsemblMetazoa"/>
        </authorList>
    </citation>
    <scope>IDENTIFICATION</scope>
</reference>
<keyword evidence="1 5" id="KW-0547">Nucleotide-binding</keyword>
<dbReference type="GO" id="GO:0007018">
    <property type="term" value="P:microtubule-based movement"/>
    <property type="evidence" value="ECO:0007669"/>
    <property type="project" value="InterPro"/>
</dbReference>
<proteinExistence type="inferred from homology"/>
<keyword evidence="3 6" id="KW-0175">Coiled coil</keyword>
<sequence>MARVVIRVRPLKQEEIEKQTPVIIRNSGQVITLRNPLEDSETKSFQFDYTYGLSKDDNGYLQPAAQAEQKQILTDLVPRLLRNAWKGYNCALIAYGQRGTGKSVSIFGNKSYQGAISAVCDKLFDQIPLAKDTLCQVSISMMEVYNNEVRDLMSNNVQESTLKVRENKRIGYYVDGLKVLAVATVSDIERILKEGKRNRALLSTEMNSLSTHSSTVLFQLKFVQKCLKKSGQIINKSSIINFVDLPATGAESGVVNESLEKNLSVFHSVVEALIDNKEAKVPFNDSTLTKLLKPVLSGHSKITLIANISPIDSDYNRTMTVLKFAEQFRKIVLNAGVNESVTDEVIQKLREENAELLSELRNEENLVLKYSDPKEFQKIMEKRKKEIYRIIRSNEEEIDELKQTWEDKLLITLQKMLKVAELREAAFEQDKETVPYLWNLHEDPQLTGSIVHLLQPILSYTIGRQTDDNEDKSDITLNGLSIQRTHAVITNEGRDGAVSLSPCTSSKVLVNGRLVDKPITLHHNDRITFGCHHLYVLNHPREMKSLPATNKPVAITYLQAIEDIAISSGYTTESDDNIKKEVFRLIPMVHEANIISEELDKRLSFEIVSLPLKARGGKRETKVMIQKKQLVTGKMSLWSVECFCSRYIAMKDIYQKQVKEYDLILSNDEDPFWEPDCNEALMGQAYVYMQYLPYMVQMEDTVTISDLDGHKIGQLNVHVLPHKPNPIQPLDDNSSIENTDDTLGKRIQFQFKIKNAVGLPERAKKGVFCKFHFFLDVNESVTKTIAETVSPNFNYMKEVTIDPVTPSTLYSLRNEPLLIELWTKETQVEKWEPSSVEEEMKVTMDTKELMRHERQTRGCPVVIKVLQRQTVKIESEVMKYELATMKAKVNHLEASVKRVEDLITKAEEKNDDKILLIDLQKAVKNILKNE</sequence>
<evidence type="ECO:0000259" key="7">
    <source>
        <dbReference type="PROSITE" id="PS50006"/>
    </source>
</evidence>
<accession>A0AAN0JK91</accession>
<evidence type="ECO:0000256" key="6">
    <source>
        <dbReference type="SAM" id="Coils"/>
    </source>
</evidence>
<protein>
    <recommendedName>
        <fullName evidence="11">Kinesin motor domain-containing protein</fullName>
    </recommendedName>
</protein>
<dbReference type="InterPro" id="IPR000253">
    <property type="entry name" value="FHA_dom"/>
</dbReference>
<evidence type="ECO:0000313" key="10">
    <source>
        <dbReference type="Proteomes" id="UP000007879"/>
    </source>
</evidence>
<feature type="coiled-coil region" evidence="6">
    <location>
        <begin position="882"/>
        <end position="909"/>
    </location>
</feature>
<dbReference type="SMART" id="SM00240">
    <property type="entry name" value="FHA"/>
    <property type="match status" value="1"/>
</dbReference>
<name>A0AAN0JK91_AMPQE</name>
<evidence type="ECO:0000313" key="9">
    <source>
        <dbReference type="EnsemblMetazoa" id="XP_019857427.1"/>
    </source>
</evidence>
<evidence type="ECO:0000259" key="8">
    <source>
        <dbReference type="PROSITE" id="PS50067"/>
    </source>
</evidence>
<dbReference type="GeneID" id="100640020"/>
<dbReference type="PROSITE" id="PS50006">
    <property type="entry name" value="FHA_DOMAIN"/>
    <property type="match status" value="1"/>
</dbReference>
<dbReference type="SUPFAM" id="SSF52540">
    <property type="entry name" value="P-loop containing nucleoside triphosphate hydrolases"/>
    <property type="match status" value="1"/>
</dbReference>
<organism evidence="9 10">
    <name type="scientific">Amphimedon queenslandica</name>
    <name type="common">Sponge</name>
    <dbReference type="NCBI Taxonomy" id="400682"/>
    <lineage>
        <taxon>Eukaryota</taxon>
        <taxon>Metazoa</taxon>
        <taxon>Porifera</taxon>
        <taxon>Demospongiae</taxon>
        <taxon>Heteroscleromorpha</taxon>
        <taxon>Haplosclerida</taxon>
        <taxon>Niphatidae</taxon>
        <taxon>Amphimedon</taxon>
    </lineage>
</organism>